<evidence type="ECO:0000313" key="4">
    <source>
        <dbReference type="Proteomes" id="UP000809789"/>
    </source>
</evidence>
<feature type="compositionally biased region" description="Acidic residues" evidence="1">
    <location>
        <begin position="338"/>
        <end position="356"/>
    </location>
</feature>
<gene>
    <name evidence="3" type="ORF">KVT40_001291</name>
</gene>
<feature type="compositionally biased region" description="Basic and acidic residues" evidence="1">
    <location>
        <begin position="316"/>
        <end position="335"/>
    </location>
</feature>
<feature type="compositionally biased region" description="Basic and acidic residues" evidence="1">
    <location>
        <begin position="251"/>
        <end position="270"/>
    </location>
</feature>
<dbReference type="Pfam" id="PF13926">
    <property type="entry name" value="DUF4211"/>
    <property type="match status" value="1"/>
</dbReference>
<organism evidence="3 4">
    <name type="scientific">Elsinoe batatas</name>
    <dbReference type="NCBI Taxonomy" id="2601811"/>
    <lineage>
        <taxon>Eukaryota</taxon>
        <taxon>Fungi</taxon>
        <taxon>Dikarya</taxon>
        <taxon>Ascomycota</taxon>
        <taxon>Pezizomycotina</taxon>
        <taxon>Dothideomycetes</taxon>
        <taxon>Dothideomycetidae</taxon>
        <taxon>Myriangiales</taxon>
        <taxon>Elsinoaceae</taxon>
        <taxon>Elsinoe</taxon>
    </lineage>
</organism>
<dbReference type="GO" id="GO:0005634">
    <property type="term" value="C:nucleus"/>
    <property type="evidence" value="ECO:0007669"/>
    <property type="project" value="TreeGrafter"/>
</dbReference>
<comment type="caution">
    <text evidence="3">The sequence shown here is derived from an EMBL/GenBank/DDBJ whole genome shotgun (WGS) entry which is preliminary data.</text>
</comment>
<feature type="region of interest" description="Disordered" evidence="1">
    <location>
        <begin position="514"/>
        <end position="536"/>
    </location>
</feature>
<feature type="domain" description="DUF4211" evidence="2">
    <location>
        <begin position="376"/>
        <end position="513"/>
    </location>
</feature>
<keyword evidence="4" id="KW-1185">Reference proteome</keyword>
<evidence type="ECO:0000313" key="3">
    <source>
        <dbReference type="EMBL" id="KAG8632151.1"/>
    </source>
</evidence>
<proteinExistence type="predicted"/>
<dbReference type="AlphaFoldDB" id="A0A8K0LCU4"/>
<dbReference type="InterPro" id="IPR025451">
    <property type="entry name" value="DUF4211"/>
</dbReference>
<name>A0A8K0LCU4_9PEZI</name>
<protein>
    <recommendedName>
        <fullName evidence="2">DUF4211 domain-containing protein</fullName>
    </recommendedName>
</protein>
<dbReference type="PANTHER" id="PTHR14689:SF0">
    <property type="entry name" value="COILED-COIL DOMAIN-CONTAINING PROTEIN 82"/>
    <property type="match status" value="1"/>
</dbReference>
<dbReference type="EMBL" id="JAESVG020000001">
    <property type="protein sequence ID" value="KAG8632151.1"/>
    <property type="molecule type" value="Genomic_DNA"/>
</dbReference>
<evidence type="ECO:0000259" key="2">
    <source>
        <dbReference type="Pfam" id="PF13926"/>
    </source>
</evidence>
<dbReference type="Proteomes" id="UP000809789">
    <property type="component" value="Unassembled WGS sequence"/>
</dbReference>
<feature type="compositionally biased region" description="Acidic residues" evidence="1">
    <location>
        <begin position="514"/>
        <end position="528"/>
    </location>
</feature>
<reference evidence="3" key="1">
    <citation type="submission" date="2021-07" db="EMBL/GenBank/DDBJ databases">
        <title>Elsinoe batatas strain:CRI-CJ2 Genome sequencing and assembly.</title>
        <authorList>
            <person name="Huang L."/>
        </authorList>
    </citation>
    <scope>NUCLEOTIDE SEQUENCE</scope>
    <source>
        <strain evidence="3">CRI-CJ2</strain>
    </source>
</reference>
<dbReference type="PANTHER" id="PTHR14689">
    <property type="entry name" value="PHORBOL-ESTER_DAG-TYPE DOMAIN-CONTAINING PROTEIN"/>
    <property type="match status" value="1"/>
</dbReference>
<sequence>MARSQRKRQARLEFTPLPSSSPAVATYNQQIRDRAAAVGLQGSPNPRKRRKITHASENGGDSELSALPTPDASSAQPEHGPETITLDSDSDDPLPVLPSRVRRNKKAYQTTLDLSGPRTSEAPSKQQFSSPLRRKMISSPAPTPDSGAFFRRNSAQLKSLLRVNTRSKRSHEPIVSDSDDDLEVLPQGKASDNFIELSGNDDDDDSDPMPITPATKRHRGSQKPIIQESSDESQLEDEPPKSSRLRRGRRKEISDVERTASEGGEDDHPRRSSGHALTQEEKQELEDDLNDLKSSLSEDEVTRRSQKPAKSGRALALERLKRARAGARETKKEVVNFESEEDEDLIDPESDDDEVQEVMPQSTARDIFDANEDDEDFLADDGDDTLGAPDGLPLQFTRYASMKPGELFRYAVEWMVQKKINPGFNITDEIYDLAFKKLDDEVKGLAGSKFESSAWKSDFIFALRARPDLAKGRMDRSQPGLMYMDKCDACNRSGHFPSYEVQFQGKPYHPQTLEEVEQHEDSDDESDTEGTIRDSRGQVILPDTHSFFVGKHCMTNADMAHSLQHWRYHLYERVVEKLGELGHMKPARIVERDGWGEPKRRKFANKVVDQFSDMGTVKELYAGFKQQVDDARNLKQGGRWQGDSP</sequence>
<feature type="compositionally biased region" description="Polar residues" evidence="1">
    <location>
        <begin position="107"/>
        <end position="130"/>
    </location>
</feature>
<evidence type="ECO:0000256" key="1">
    <source>
        <dbReference type="SAM" id="MobiDB-lite"/>
    </source>
</evidence>
<feature type="region of interest" description="Disordered" evidence="1">
    <location>
        <begin position="1"/>
        <end position="24"/>
    </location>
</feature>
<feature type="region of interest" description="Disordered" evidence="1">
    <location>
        <begin position="37"/>
        <end position="360"/>
    </location>
</feature>
<accession>A0A8K0LCU4</accession>
<dbReference type="OrthoDB" id="21499at2759"/>